<feature type="transmembrane region" description="Helical" evidence="7">
    <location>
        <begin position="275"/>
        <end position="295"/>
    </location>
</feature>
<evidence type="ECO:0000256" key="6">
    <source>
        <dbReference type="ARBA" id="ARBA00023136"/>
    </source>
</evidence>
<evidence type="ECO:0000256" key="5">
    <source>
        <dbReference type="ARBA" id="ARBA00022989"/>
    </source>
</evidence>
<feature type="transmembrane region" description="Helical" evidence="7">
    <location>
        <begin position="96"/>
        <end position="118"/>
    </location>
</feature>
<dbReference type="AlphaFoldDB" id="A0A5R9A4N1"/>
<proteinExistence type="predicted"/>
<dbReference type="EMBL" id="VAWA01000018">
    <property type="protein sequence ID" value="TLP72877.1"/>
    <property type="molecule type" value="Genomic_DNA"/>
</dbReference>
<dbReference type="GO" id="GO:0055085">
    <property type="term" value="P:transmembrane transport"/>
    <property type="evidence" value="ECO:0007669"/>
    <property type="project" value="InterPro"/>
</dbReference>
<keyword evidence="9" id="KW-1185">Reference proteome</keyword>
<feature type="transmembrane region" description="Helical" evidence="7">
    <location>
        <begin position="181"/>
        <end position="200"/>
    </location>
</feature>
<keyword evidence="3" id="KW-1003">Cell membrane</keyword>
<dbReference type="Proteomes" id="UP000306544">
    <property type="component" value="Unassembled WGS sequence"/>
</dbReference>
<gene>
    <name evidence="8" type="ORF">FEF27_11170</name>
</gene>
<reference evidence="8 9" key="1">
    <citation type="submission" date="2019-05" db="EMBL/GenBank/DDBJ databases">
        <title>Nesterenkonia sp. GY239, isolated from the Southern Atlantic Ocean.</title>
        <authorList>
            <person name="Zhang G."/>
        </authorList>
    </citation>
    <scope>NUCLEOTIDE SEQUENCE [LARGE SCALE GENOMIC DNA]</scope>
    <source>
        <strain evidence="8 9">GY239</strain>
    </source>
</reference>
<protein>
    <submittedName>
        <fullName evidence="8">AEC family transporter</fullName>
    </submittedName>
</protein>
<evidence type="ECO:0000313" key="9">
    <source>
        <dbReference type="Proteomes" id="UP000306544"/>
    </source>
</evidence>
<evidence type="ECO:0000256" key="7">
    <source>
        <dbReference type="SAM" id="Phobius"/>
    </source>
</evidence>
<name>A0A5R9A4N1_9MICC</name>
<keyword evidence="6 7" id="KW-0472">Membrane</keyword>
<dbReference type="RefSeq" id="WP_138170966.1">
    <property type="nucleotide sequence ID" value="NZ_VAWA01000018.1"/>
</dbReference>
<feature type="transmembrane region" description="Helical" evidence="7">
    <location>
        <begin position="6"/>
        <end position="26"/>
    </location>
</feature>
<feature type="transmembrane region" description="Helical" evidence="7">
    <location>
        <begin position="212"/>
        <end position="231"/>
    </location>
</feature>
<keyword evidence="2" id="KW-0813">Transport</keyword>
<dbReference type="PANTHER" id="PTHR36838:SF1">
    <property type="entry name" value="SLR1864 PROTEIN"/>
    <property type="match status" value="1"/>
</dbReference>
<keyword evidence="4 7" id="KW-0812">Transmembrane</keyword>
<keyword evidence="5 7" id="KW-1133">Transmembrane helix</keyword>
<feature type="transmembrane region" description="Helical" evidence="7">
    <location>
        <begin position="124"/>
        <end position="144"/>
    </location>
</feature>
<comment type="subcellular location">
    <subcellularLocation>
        <location evidence="1">Membrane</location>
        <topology evidence="1">Multi-pass membrane protein</topology>
    </subcellularLocation>
</comment>
<evidence type="ECO:0000256" key="1">
    <source>
        <dbReference type="ARBA" id="ARBA00004141"/>
    </source>
</evidence>
<dbReference type="Pfam" id="PF03547">
    <property type="entry name" value="Mem_trans"/>
    <property type="match status" value="1"/>
</dbReference>
<organism evidence="8 9">
    <name type="scientific">Nesterenkonia sphaerica</name>
    <dbReference type="NCBI Taxonomy" id="1804988"/>
    <lineage>
        <taxon>Bacteria</taxon>
        <taxon>Bacillati</taxon>
        <taxon>Actinomycetota</taxon>
        <taxon>Actinomycetes</taxon>
        <taxon>Micrococcales</taxon>
        <taxon>Micrococcaceae</taxon>
        <taxon>Nesterenkonia</taxon>
    </lineage>
</organism>
<comment type="caution">
    <text evidence="8">The sequence shown here is derived from an EMBL/GenBank/DDBJ whole genome shotgun (WGS) entry which is preliminary data.</text>
</comment>
<evidence type="ECO:0000256" key="3">
    <source>
        <dbReference type="ARBA" id="ARBA00022475"/>
    </source>
</evidence>
<evidence type="ECO:0000256" key="2">
    <source>
        <dbReference type="ARBA" id="ARBA00022448"/>
    </source>
</evidence>
<accession>A0A5R9A4N1</accession>
<evidence type="ECO:0000313" key="8">
    <source>
        <dbReference type="EMBL" id="TLP72877.1"/>
    </source>
</evidence>
<feature type="transmembrane region" description="Helical" evidence="7">
    <location>
        <begin position="243"/>
        <end position="269"/>
    </location>
</feature>
<sequence>MASVLSGFTVIWVIIVTGYLIGRFHLIPYEARTSLSRVAFFIATPCLLFVTISQAEFREVVGPQMAIAAISAVTTLALFSVLSVVLFRQRTGAERLLGGMSASLVNATNLGLPIAAYVLGDLALAAPVIVFQLALYTPLYVIALDQLTRSRGSSGRSSPQNESQTSPSAMAAVLRSVGQSAGNPMVLGALLGLLFSWQQWRLPGPLQESVEVIGGAAVPLMLLAFGLSLVGTKPLARASGRRAEVLTACVFKLVLHPTLAYLCATLIFGLQGHQLLTAVVLGGLPAAQNVFISAIRYGTGEIVARDTVLLTTLLAIPSITLFVAITAQ</sequence>
<dbReference type="InterPro" id="IPR004776">
    <property type="entry name" value="Mem_transp_PIN-like"/>
</dbReference>
<dbReference type="GO" id="GO:0016020">
    <property type="term" value="C:membrane"/>
    <property type="evidence" value="ECO:0007669"/>
    <property type="project" value="UniProtKB-SubCell"/>
</dbReference>
<feature type="transmembrane region" description="Helical" evidence="7">
    <location>
        <begin position="67"/>
        <end position="87"/>
    </location>
</feature>
<evidence type="ECO:0000256" key="4">
    <source>
        <dbReference type="ARBA" id="ARBA00022692"/>
    </source>
</evidence>
<dbReference type="PANTHER" id="PTHR36838">
    <property type="entry name" value="AUXIN EFFLUX CARRIER FAMILY PROTEIN"/>
    <property type="match status" value="1"/>
</dbReference>
<feature type="transmembrane region" description="Helical" evidence="7">
    <location>
        <begin position="38"/>
        <end position="55"/>
    </location>
</feature>
<dbReference type="OrthoDB" id="5405318at2"/>
<feature type="transmembrane region" description="Helical" evidence="7">
    <location>
        <begin position="307"/>
        <end position="327"/>
    </location>
</feature>